<comment type="caution">
    <text evidence="1">The sequence shown here is derived from an EMBL/GenBank/DDBJ whole genome shotgun (WGS) entry which is preliminary data.</text>
</comment>
<accession>A0A4E0QZT1</accession>
<feature type="non-terminal residue" evidence="1">
    <location>
        <position position="1"/>
    </location>
</feature>
<reference evidence="1 2" key="1">
    <citation type="journal article" date="2016" name="Front. Microbiol.">
        <title>Single-Cell (Meta-)Genomics of a Dimorphic Candidatus Thiomargarita nelsonii Reveals Genomic Plasticity.</title>
        <authorList>
            <person name="Flood B.E."/>
            <person name="Fliss P."/>
            <person name="Jones D.S."/>
            <person name="Dick G.J."/>
            <person name="Jain S."/>
            <person name="Kaster A.K."/>
            <person name="Winkel M."/>
            <person name="Mussmann M."/>
            <person name="Bailey J."/>
        </authorList>
    </citation>
    <scope>NUCLEOTIDE SEQUENCE [LARGE SCALE GENOMIC DNA]</scope>
    <source>
        <strain evidence="1">Hydrate Ridge</strain>
    </source>
</reference>
<name>A0A4E0QZT1_9GAMM</name>
<keyword evidence="2" id="KW-1185">Reference proteome</keyword>
<evidence type="ECO:0000313" key="1">
    <source>
        <dbReference type="EMBL" id="TGO02612.1"/>
    </source>
</evidence>
<dbReference type="EMBL" id="JSZA02000100">
    <property type="protein sequence ID" value="TGO02612.1"/>
    <property type="molecule type" value="Genomic_DNA"/>
</dbReference>
<protein>
    <submittedName>
        <fullName evidence="1">Uncharacterized protein</fullName>
    </submittedName>
</protein>
<sequence>TLDKGVYCFVITTEFENLFYLHVAFFSVKSYGISDSEYFREVYKTKDARERDADKWLFG</sequence>
<proteinExistence type="predicted"/>
<dbReference type="Proteomes" id="UP000030428">
    <property type="component" value="Unassembled WGS sequence"/>
</dbReference>
<gene>
    <name evidence="1" type="ORF">PN36_21910</name>
</gene>
<dbReference type="AlphaFoldDB" id="A0A4E0QZT1"/>
<organism evidence="1 2">
    <name type="scientific">Candidatus Thiomargarita nelsonii</name>
    <dbReference type="NCBI Taxonomy" id="1003181"/>
    <lineage>
        <taxon>Bacteria</taxon>
        <taxon>Pseudomonadati</taxon>
        <taxon>Pseudomonadota</taxon>
        <taxon>Gammaproteobacteria</taxon>
        <taxon>Thiotrichales</taxon>
        <taxon>Thiotrichaceae</taxon>
        <taxon>Thiomargarita</taxon>
    </lineage>
</organism>
<evidence type="ECO:0000313" key="2">
    <source>
        <dbReference type="Proteomes" id="UP000030428"/>
    </source>
</evidence>